<protein>
    <submittedName>
        <fullName evidence="1">Uncharacterized protein</fullName>
    </submittedName>
</protein>
<evidence type="ECO:0000313" key="2">
    <source>
        <dbReference type="Proteomes" id="UP000237000"/>
    </source>
</evidence>
<sequence>RYEIKTSYKFLLQVRIRDKLYGIIKLESWDGDNDCE</sequence>
<dbReference type="InParanoid" id="A0A2P5FVG6"/>
<dbReference type="OrthoDB" id="10395636at2759"/>
<accession>A0A2P5FVG6</accession>
<dbReference type="AlphaFoldDB" id="A0A2P5FVG6"/>
<gene>
    <name evidence="1" type="ORF">TorRG33x02_025420</name>
</gene>
<proteinExistence type="predicted"/>
<dbReference type="Proteomes" id="UP000237000">
    <property type="component" value="Unassembled WGS sequence"/>
</dbReference>
<reference evidence="2" key="1">
    <citation type="submission" date="2016-06" db="EMBL/GenBank/DDBJ databases">
        <title>Parallel loss of symbiosis genes in relatives of nitrogen-fixing non-legume Parasponia.</title>
        <authorList>
            <person name="Van Velzen R."/>
            <person name="Holmer R."/>
            <person name="Bu F."/>
            <person name="Rutten L."/>
            <person name="Van Zeijl A."/>
            <person name="Liu W."/>
            <person name="Santuari L."/>
            <person name="Cao Q."/>
            <person name="Sharma T."/>
            <person name="Shen D."/>
            <person name="Roswanjaya Y."/>
            <person name="Wardhani T."/>
            <person name="Kalhor M.S."/>
            <person name="Jansen J."/>
            <person name="Van den Hoogen J."/>
            <person name="Gungor B."/>
            <person name="Hartog M."/>
            <person name="Hontelez J."/>
            <person name="Verver J."/>
            <person name="Yang W.-C."/>
            <person name="Schijlen E."/>
            <person name="Repin R."/>
            <person name="Schilthuizen M."/>
            <person name="Schranz E."/>
            <person name="Heidstra R."/>
            <person name="Miyata K."/>
            <person name="Fedorova E."/>
            <person name="Kohlen W."/>
            <person name="Bisseling T."/>
            <person name="Smit S."/>
            <person name="Geurts R."/>
        </authorList>
    </citation>
    <scope>NUCLEOTIDE SEQUENCE [LARGE SCALE GENOMIC DNA]</scope>
    <source>
        <strain evidence="2">cv. RG33-2</strain>
    </source>
</reference>
<organism evidence="1 2">
    <name type="scientific">Trema orientale</name>
    <name type="common">Charcoal tree</name>
    <name type="synonym">Celtis orientalis</name>
    <dbReference type="NCBI Taxonomy" id="63057"/>
    <lineage>
        <taxon>Eukaryota</taxon>
        <taxon>Viridiplantae</taxon>
        <taxon>Streptophyta</taxon>
        <taxon>Embryophyta</taxon>
        <taxon>Tracheophyta</taxon>
        <taxon>Spermatophyta</taxon>
        <taxon>Magnoliopsida</taxon>
        <taxon>eudicotyledons</taxon>
        <taxon>Gunneridae</taxon>
        <taxon>Pentapetalae</taxon>
        <taxon>rosids</taxon>
        <taxon>fabids</taxon>
        <taxon>Rosales</taxon>
        <taxon>Cannabaceae</taxon>
        <taxon>Trema</taxon>
    </lineage>
</organism>
<dbReference type="EMBL" id="JXTC01000007">
    <property type="protein sequence ID" value="POO01765.1"/>
    <property type="molecule type" value="Genomic_DNA"/>
</dbReference>
<comment type="caution">
    <text evidence="1">The sequence shown here is derived from an EMBL/GenBank/DDBJ whole genome shotgun (WGS) entry which is preliminary data.</text>
</comment>
<keyword evidence="2" id="KW-1185">Reference proteome</keyword>
<feature type="non-terminal residue" evidence="1">
    <location>
        <position position="1"/>
    </location>
</feature>
<name>A0A2P5FVG6_TREOI</name>
<evidence type="ECO:0000313" key="1">
    <source>
        <dbReference type="EMBL" id="POO01765.1"/>
    </source>
</evidence>